<name>A0A8K0UYY4_9AGAR</name>
<dbReference type="EMBL" id="JAEVFJ010000003">
    <property type="protein sequence ID" value="KAH8106324.1"/>
    <property type="molecule type" value="Genomic_DNA"/>
</dbReference>
<accession>A0A8K0UYY4</accession>
<keyword evidence="1 4" id="KW-0378">Hydrolase</keyword>
<feature type="domain" description="AB hydrolase-1" evidence="3">
    <location>
        <begin position="29"/>
        <end position="305"/>
    </location>
</feature>
<evidence type="ECO:0000313" key="4">
    <source>
        <dbReference type="EMBL" id="KAH8106324.1"/>
    </source>
</evidence>
<comment type="caution">
    <text evidence="4">The sequence shown here is derived from an EMBL/GenBank/DDBJ whole genome shotgun (WGS) entry which is preliminary data.</text>
</comment>
<gene>
    <name evidence="4" type="ORF">BXZ70DRAFT_904318</name>
</gene>
<dbReference type="GO" id="GO:0016787">
    <property type="term" value="F:hydrolase activity"/>
    <property type="evidence" value="ECO:0007669"/>
    <property type="project" value="UniProtKB-KW"/>
</dbReference>
<dbReference type="PANTHER" id="PTHR43329">
    <property type="entry name" value="EPOXIDE HYDROLASE"/>
    <property type="match status" value="1"/>
</dbReference>
<dbReference type="Pfam" id="PF00561">
    <property type="entry name" value="Abhydrolase_1"/>
    <property type="match status" value="1"/>
</dbReference>
<dbReference type="SUPFAM" id="SSF53474">
    <property type="entry name" value="alpha/beta-Hydrolases"/>
    <property type="match status" value="1"/>
</dbReference>
<reference evidence="4" key="1">
    <citation type="journal article" date="2021" name="New Phytol.">
        <title>Evolutionary innovations through gain and loss of genes in the ectomycorrhizal Boletales.</title>
        <authorList>
            <person name="Wu G."/>
            <person name="Miyauchi S."/>
            <person name="Morin E."/>
            <person name="Kuo A."/>
            <person name="Drula E."/>
            <person name="Varga T."/>
            <person name="Kohler A."/>
            <person name="Feng B."/>
            <person name="Cao Y."/>
            <person name="Lipzen A."/>
            <person name="Daum C."/>
            <person name="Hundley H."/>
            <person name="Pangilinan J."/>
            <person name="Johnson J."/>
            <person name="Barry K."/>
            <person name="LaButti K."/>
            <person name="Ng V."/>
            <person name="Ahrendt S."/>
            <person name="Min B."/>
            <person name="Choi I.G."/>
            <person name="Park H."/>
            <person name="Plett J.M."/>
            <person name="Magnuson J."/>
            <person name="Spatafora J.W."/>
            <person name="Nagy L.G."/>
            <person name="Henrissat B."/>
            <person name="Grigoriev I.V."/>
            <person name="Yang Z.L."/>
            <person name="Xu J."/>
            <person name="Martin F.M."/>
        </authorList>
    </citation>
    <scope>NUCLEOTIDE SEQUENCE</scope>
    <source>
        <strain evidence="4">KKN 215</strain>
    </source>
</reference>
<dbReference type="PRINTS" id="PR00412">
    <property type="entry name" value="EPOXHYDRLASE"/>
</dbReference>
<protein>
    <submittedName>
        <fullName evidence="4">Alpha/Beta hydrolase protein</fullName>
    </submittedName>
</protein>
<keyword evidence="5" id="KW-1185">Reference proteome</keyword>
<evidence type="ECO:0000259" key="3">
    <source>
        <dbReference type="Pfam" id="PF00561"/>
    </source>
</evidence>
<proteinExistence type="inferred from homology"/>
<dbReference type="AlphaFoldDB" id="A0A8K0UYY4"/>
<dbReference type="Gene3D" id="3.40.50.1820">
    <property type="entry name" value="alpha/beta hydrolase"/>
    <property type="match status" value="1"/>
</dbReference>
<dbReference type="InterPro" id="IPR000073">
    <property type="entry name" value="AB_hydrolase_1"/>
</dbReference>
<dbReference type="InterPro" id="IPR029058">
    <property type="entry name" value="AB_hydrolase_fold"/>
</dbReference>
<sequence>MDASLFKDHTTSRGIKYHYYYSPPADSKPTLLFLHGFPCTSYDWRKQVPFFKAKGFGLLIPDLLGYGGTDKPLETADYQMSKMAADLIELLDVEKVGKAIAVAHDWGSVLNSRLANYYQDRFLGFAFTAVGPTPPQPDLELETFLGFIKSLVGYETSGYWKFFAEEDSAKLVEDHHESFLSLAYTADTSIWVQHFGPSGALRAWLEGDKKSELAPYMTKEELEYASITLKNGYAAPTRWYRLFTTGLFQADDKQIPLEKYLIQKPVLFAGCKRDTISLVPLVLATIGQTCPNHKVEEFDADHWLPIAQPDEYNTKLLNWVESISA</sequence>
<dbReference type="OrthoDB" id="408373at2759"/>
<organism evidence="4 5">
    <name type="scientific">Cristinia sonorae</name>
    <dbReference type="NCBI Taxonomy" id="1940300"/>
    <lineage>
        <taxon>Eukaryota</taxon>
        <taxon>Fungi</taxon>
        <taxon>Dikarya</taxon>
        <taxon>Basidiomycota</taxon>
        <taxon>Agaricomycotina</taxon>
        <taxon>Agaricomycetes</taxon>
        <taxon>Agaricomycetidae</taxon>
        <taxon>Agaricales</taxon>
        <taxon>Pleurotineae</taxon>
        <taxon>Stephanosporaceae</taxon>
        <taxon>Cristinia</taxon>
    </lineage>
</organism>
<comment type="similarity">
    <text evidence="2">Belongs to the AB hydrolase superfamily. Epoxide hydrolase family.</text>
</comment>
<dbReference type="Proteomes" id="UP000813824">
    <property type="component" value="Unassembled WGS sequence"/>
</dbReference>
<dbReference type="InterPro" id="IPR000639">
    <property type="entry name" value="Epox_hydrolase-like"/>
</dbReference>
<evidence type="ECO:0000313" key="5">
    <source>
        <dbReference type="Proteomes" id="UP000813824"/>
    </source>
</evidence>
<evidence type="ECO:0000256" key="2">
    <source>
        <dbReference type="ARBA" id="ARBA00038334"/>
    </source>
</evidence>
<evidence type="ECO:0000256" key="1">
    <source>
        <dbReference type="ARBA" id="ARBA00022801"/>
    </source>
</evidence>